<dbReference type="EMBL" id="NJIH01000004">
    <property type="protein sequence ID" value="OWT62117.1"/>
    <property type="molecule type" value="Genomic_DNA"/>
</dbReference>
<keyword evidence="2" id="KW-0004">4Fe-4S</keyword>
<dbReference type="GO" id="GO:0003861">
    <property type="term" value="F:3-isopropylmalate dehydratase activity"/>
    <property type="evidence" value="ECO:0007669"/>
    <property type="project" value="InterPro"/>
</dbReference>
<name>A0A225MLA1_9BURK</name>
<evidence type="ECO:0000256" key="1">
    <source>
        <dbReference type="ARBA" id="ARBA00011271"/>
    </source>
</evidence>
<evidence type="ECO:0000256" key="3">
    <source>
        <dbReference type="ARBA" id="ARBA00022723"/>
    </source>
</evidence>
<dbReference type="NCBIfam" id="TIGR02086">
    <property type="entry name" value="IPMI_arch"/>
    <property type="match status" value="1"/>
</dbReference>
<sequence length="418" mass="44254">MGMTVIEKILASKSGQPTVRPGDLVTVDVDTVILFDNNFMPSVWRDILKLHDPERMVVVFDHRVPAATQASAAAQITGRRFVERFGIKRFHDVGASQGISHQLVSDYGYGLPGSVLLCSDSHTCGAGVFNCAARGVGSPDVFYAATKGEAWFRIGETIRYELVGELHPAVTAKDAFLHIAGTYGDHATQNVEYGGSGMARLDINARKTLTTMSAELSAEFATFEPDPIMLEWVRSRNPAPFSAVYPDADAEYAAVRTIDLSKLEPLVALPDKVVNNSEPVGAVTGTRIHQAFIGSCANGTLSDLALAARVLSGRKVASGVRLLITPGSQAIYKEAVREGYVETLLDAGAVVTPATCGACGGGHMGVLGPGETCITASTRNFKGRMGDPSARIFMASPATVAASAVRGVIADPREVLQS</sequence>
<keyword evidence="6" id="KW-0456">Lyase</keyword>
<accession>A0A225MLA1</accession>
<comment type="subunit">
    <text evidence="1">Heterodimer of LeuC and LeuD.</text>
</comment>
<protein>
    <submittedName>
        <fullName evidence="8">3-isopropylmalate dehydratase</fullName>
    </submittedName>
</protein>
<proteinExistence type="predicted"/>
<dbReference type="GO" id="GO:0046872">
    <property type="term" value="F:metal ion binding"/>
    <property type="evidence" value="ECO:0007669"/>
    <property type="project" value="UniProtKB-KW"/>
</dbReference>
<dbReference type="PRINTS" id="PR00415">
    <property type="entry name" value="ACONITASE"/>
</dbReference>
<evidence type="ECO:0000256" key="2">
    <source>
        <dbReference type="ARBA" id="ARBA00022485"/>
    </source>
</evidence>
<evidence type="ECO:0000313" key="8">
    <source>
        <dbReference type="EMBL" id="OWT62117.1"/>
    </source>
</evidence>
<evidence type="ECO:0000256" key="5">
    <source>
        <dbReference type="ARBA" id="ARBA00023014"/>
    </source>
</evidence>
<keyword evidence="5" id="KW-0411">Iron-sulfur</keyword>
<dbReference type="NCBIfam" id="NF001614">
    <property type="entry name" value="PRK00402.1"/>
    <property type="match status" value="1"/>
</dbReference>
<dbReference type="PANTHER" id="PTHR43822">
    <property type="entry name" value="HOMOACONITASE, MITOCHONDRIAL-RELATED"/>
    <property type="match status" value="1"/>
</dbReference>
<dbReference type="Proteomes" id="UP000214603">
    <property type="component" value="Unassembled WGS sequence"/>
</dbReference>
<dbReference type="InterPro" id="IPR036008">
    <property type="entry name" value="Aconitase_4Fe-4S_dom"/>
</dbReference>
<dbReference type="InterPro" id="IPR011826">
    <property type="entry name" value="HAcnase/IPMdehydase_lsu_prok"/>
</dbReference>
<evidence type="ECO:0000313" key="9">
    <source>
        <dbReference type="Proteomes" id="UP000214603"/>
    </source>
</evidence>
<dbReference type="SUPFAM" id="SSF53732">
    <property type="entry name" value="Aconitase iron-sulfur domain"/>
    <property type="match status" value="1"/>
</dbReference>
<keyword evidence="9" id="KW-1185">Reference proteome</keyword>
<organism evidence="8 9">
    <name type="scientific">Candidimonas nitroreducens</name>
    <dbReference type="NCBI Taxonomy" id="683354"/>
    <lineage>
        <taxon>Bacteria</taxon>
        <taxon>Pseudomonadati</taxon>
        <taxon>Pseudomonadota</taxon>
        <taxon>Betaproteobacteria</taxon>
        <taxon>Burkholderiales</taxon>
        <taxon>Alcaligenaceae</taxon>
        <taxon>Candidimonas</taxon>
    </lineage>
</organism>
<evidence type="ECO:0000256" key="6">
    <source>
        <dbReference type="ARBA" id="ARBA00023239"/>
    </source>
</evidence>
<dbReference type="GO" id="GO:0009098">
    <property type="term" value="P:L-leucine biosynthetic process"/>
    <property type="evidence" value="ECO:0007669"/>
    <property type="project" value="InterPro"/>
</dbReference>
<dbReference type="PANTHER" id="PTHR43822:SF2">
    <property type="entry name" value="HOMOACONITASE, MITOCHONDRIAL"/>
    <property type="match status" value="1"/>
</dbReference>
<dbReference type="Gene3D" id="3.30.499.10">
    <property type="entry name" value="Aconitase, domain 3"/>
    <property type="match status" value="2"/>
</dbReference>
<dbReference type="RefSeq" id="WP_088603204.1">
    <property type="nucleotide sequence ID" value="NZ_NJIH01000004.1"/>
</dbReference>
<dbReference type="GO" id="GO:0051539">
    <property type="term" value="F:4 iron, 4 sulfur cluster binding"/>
    <property type="evidence" value="ECO:0007669"/>
    <property type="project" value="UniProtKB-KW"/>
</dbReference>
<gene>
    <name evidence="8" type="ORF">CEY11_07650</name>
</gene>
<feature type="domain" description="Aconitase/3-isopropylmalate dehydratase large subunit alpha/beta/alpha" evidence="7">
    <location>
        <begin position="281"/>
        <end position="407"/>
    </location>
</feature>
<dbReference type="InterPro" id="IPR015931">
    <property type="entry name" value="Acnase/IPM_dHydase_lsu_aba_1/3"/>
</dbReference>
<dbReference type="InterPro" id="IPR001030">
    <property type="entry name" value="Acoase/IPM_deHydtase_lsu_aba"/>
</dbReference>
<dbReference type="InterPro" id="IPR050067">
    <property type="entry name" value="IPM_dehydratase_rel_enz"/>
</dbReference>
<reference evidence="9" key="1">
    <citation type="submission" date="2017-06" db="EMBL/GenBank/DDBJ databases">
        <title>Herbaspirillum phytohormonus sp. nov., isolated from the root nodule of Robinia pseudoacacia in lead-zinc mine.</title>
        <authorList>
            <person name="Fan M."/>
            <person name="Lin Y."/>
        </authorList>
    </citation>
    <scope>NUCLEOTIDE SEQUENCE [LARGE SCALE GENOMIC DNA]</scope>
    <source>
        <strain evidence="9">SC-089</strain>
    </source>
</reference>
<feature type="domain" description="Aconitase/3-isopropylmalate dehydratase large subunit alpha/beta/alpha" evidence="7">
    <location>
        <begin position="79"/>
        <end position="272"/>
    </location>
</feature>
<keyword evidence="4" id="KW-0408">Iron</keyword>
<dbReference type="AlphaFoldDB" id="A0A225MLA1"/>
<dbReference type="NCBIfam" id="TIGR01343">
    <property type="entry name" value="hacA_fam"/>
    <property type="match status" value="1"/>
</dbReference>
<dbReference type="OrthoDB" id="9802769at2"/>
<evidence type="ECO:0000259" key="7">
    <source>
        <dbReference type="Pfam" id="PF00330"/>
    </source>
</evidence>
<keyword evidence="3" id="KW-0479">Metal-binding</keyword>
<evidence type="ECO:0000256" key="4">
    <source>
        <dbReference type="ARBA" id="ARBA00023004"/>
    </source>
</evidence>
<comment type="caution">
    <text evidence="8">The sequence shown here is derived from an EMBL/GenBank/DDBJ whole genome shotgun (WGS) entry which is preliminary data.</text>
</comment>
<dbReference type="InterPro" id="IPR006251">
    <property type="entry name" value="Homoacnase/IPMdehydase_lsu"/>
</dbReference>
<dbReference type="Pfam" id="PF00330">
    <property type="entry name" value="Aconitase"/>
    <property type="match status" value="2"/>
</dbReference>